<organism evidence="6 7">
    <name type="scientific">Mycolicibacterium madagascariense</name>
    <dbReference type="NCBI Taxonomy" id="212765"/>
    <lineage>
        <taxon>Bacteria</taxon>
        <taxon>Bacillati</taxon>
        <taxon>Actinomycetota</taxon>
        <taxon>Actinomycetes</taxon>
        <taxon>Mycobacteriales</taxon>
        <taxon>Mycobacteriaceae</taxon>
        <taxon>Mycolicibacterium</taxon>
    </lineage>
</organism>
<evidence type="ECO:0000256" key="3">
    <source>
        <dbReference type="ARBA" id="ARBA00022827"/>
    </source>
</evidence>
<sequence length="387" mass="42323">MTDVEHRDVVVVGLGSMGSMALWQLAIRGVDVLGLEQFGRVHTYGAYAGESRLFRVAAKEGQLFTPALMRSRELWQELGTAYGQHPLMPVGALSLGPRGHPDIESTLRSIQQYDLPHEILDPAELRVRYPQFHVEDDDVGVFDTQGGLVRSELAVAAASDQALAHGAHAWYDTTVVALEPGTNGVRIVTSRGDVMADRVVVSAGPWTTRLLPELADIVKVVSYNLIWFMPRHIEMFTPDRFPGFMRDLDGVHAFGIPTLDGYSVKATPNLGFSVVEDWDERSTTLTREQLRWAGVQMQKMIPDLMPDASRWSVHGESLAANKMPIIDTVADGAIVVATALSGNGFKFSPVWGEMLADLVTTGRGRFTEHAFTVAAHRQVPSVVGAPG</sequence>
<dbReference type="RefSeq" id="WP_163736583.1">
    <property type="nucleotide sequence ID" value="NZ_AP022610.1"/>
</dbReference>
<evidence type="ECO:0000313" key="7">
    <source>
        <dbReference type="Proteomes" id="UP000466517"/>
    </source>
</evidence>
<dbReference type="Gene3D" id="3.50.50.60">
    <property type="entry name" value="FAD/NAD(P)-binding domain"/>
    <property type="match status" value="1"/>
</dbReference>
<gene>
    <name evidence="6" type="primary">solA</name>
    <name evidence="6" type="ORF">MMAD_22430</name>
</gene>
<dbReference type="Pfam" id="PF01266">
    <property type="entry name" value="DAO"/>
    <property type="match status" value="1"/>
</dbReference>
<dbReference type="PANTHER" id="PTHR10961:SF7">
    <property type="entry name" value="FAD DEPENDENT OXIDOREDUCTASE DOMAIN-CONTAINING PROTEIN"/>
    <property type="match status" value="1"/>
</dbReference>
<dbReference type="EMBL" id="AP022610">
    <property type="protein sequence ID" value="BBZ27948.1"/>
    <property type="molecule type" value="Genomic_DNA"/>
</dbReference>
<dbReference type="SUPFAM" id="SSF51905">
    <property type="entry name" value="FAD/NAD(P)-binding domain"/>
    <property type="match status" value="1"/>
</dbReference>
<reference evidence="6 7" key="1">
    <citation type="journal article" date="2019" name="Emerg. Microbes Infect.">
        <title>Comprehensive subspecies identification of 175 nontuberculous mycobacteria species based on 7547 genomic profiles.</title>
        <authorList>
            <person name="Matsumoto Y."/>
            <person name="Kinjo T."/>
            <person name="Motooka D."/>
            <person name="Nabeya D."/>
            <person name="Jung N."/>
            <person name="Uechi K."/>
            <person name="Horii T."/>
            <person name="Iida T."/>
            <person name="Fujita J."/>
            <person name="Nakamura S."/>
        </authorList>
    </citation>
    <scope>NUCLEOTIDE SEQUENCE [LARGE SCALE GENOMIC DNA]</scope>
    <source>
        <strain evidence="6 7">JCM 13574</strain>
    </source>
</reference>
<dbReference type="AlphaFoldDB" id="A0A7I7XFI4"/>
<comment type="cofactor">
    <cofactor evidence="1">
        <name>FAD</name>
        <dbReference type="ChEBI" id="CHEBI:57692"/>
    </cofactor>
</comment>
<evidence type="ECO:0000259" key="5">
    <source>
        <dbReference type="Pfam" id="PF01266"/>
    </source>
</evidence>
<dbReference type="InterPro" id="IPR036188">
    <property type="entry name" value="FAD/NAD-bd_sf"/>
</dbReference>
<evidence type="ECO:0000256" key="2">
    <source>
        <dbReference type="ARBA" id="ARBA00022630"/>
    </source>
</evidence>
<evidence type="ECO:0000313" key="6">
    <source>
        <dbReference type="EMBL" id="BBZ27948.1"/>
    </source>
</evidence>
<dbReference type="PANTHER" id="PTHR10961">
    <property type="entry name" value="PEROXISOMAL SARCOSINE OXIDASE"/>
    <property type="match status" value="1"/>
</dbReference>
<keyword evidence="4" id="KW-0560">Oxidoreductase</keyword>
<dbReference type="Proteomes" id="UP000466517">
    <property type="component" value="Chromosome"/>
</dbReference>
<dbReference type="InterPro" id="IPR006076">
    <property type="entry name" value="FAD-dep_OxRdtase"/>
</dbReference>
<dbReference type="NCBIfam" id="NF008425">
    <property type="entry name" value="PRK11259.1"/>
    <property type="match status" value="1"/>
</dbReference>
<feature type="domain" description="FAD dependent oxidoreductase" evidence="5">
    <location>
        <begin position="8"/>
        <end position="358"/>
    </location>
</feature>
<dbReference type="InterPro" id="IPR045170">
    <property type="entry name" value="MTOX"/>
</dbReference>
<proteinExistence type="predicted"/>
<keyword evidence="7" id="KW-1185">Reference proteome</keyword>
<keyword evidence="2" id="KW-0285">Flavoprotein</keyword>
<evidence type="ECO:0000256" key="1">
    <source>
        <dbReference type="ARBA" id="ARBA00001974"/>
    </source>
</evidence>
<dbReference type="GO" id="GO:0008115">
    <property type="term" value="F:sarcosine oxidase activity"/>
    <property type="evidence" value="ECO:0007669"/>
    <property type="project" value="TreeGrafter"/>
</dbReference>
<name>A0A7I7XFI4_9MYCO</name>
<dbReference type="KEGG" id="mmag:MMAD_22430"/>
<dbReference type="SUPFAM" id="SSF54373">
    <property type="entry name" value="FAD-linked reductases, C-terminal domain"/>
    <property type="match status" value="1"/>
</dbReference>
<keyword evidence="3" id="KW-0274">FAD</keyword>
<dbReference type="Gene3D" id="3.30.9.10">
    <property type="entry name" value="D-Amino Acid Oxidase, subunit A, domain 2"/>
    <property type="match status" value="1"/>
</dbReference>
<protein>
    <submittedName>
        <fullName evidence="6">N-methyltryptophan oxidase</fullName>
    </submittedName>
</protein>
<evidence type="ECO:0000256" key="4">
    <source>
        <dbReference type="ARBA" id="ARBA00023002"/>
    </source>
</evidence>
<accession>A0A7I7XFI4</accession>
<dbReference type="GO" id="GO:0050660">
    <property type="term" value="F:flavin adenine dinucleotide binding"/>
    <property type="evidence" value="ECO:0007669"/>
    <property type="project" value="InterPro"/>
</dbReference>